<name>A0A0F9B680_9ZZZZ</name>
<dbReference type="EMBL" id="LAZR01042547">
    <property type="protein sequence ID" value="KKL09282.1"/>
    <property type="molecule type" value="Genomic_DNA"/>
</dbReference>
<reference evidence="1" key="1">
    <citation type="journal article" date="2015" name="Nature">
        <title>Complex archaea that bridge the gap between prokaryotes and eukaryotes.</title>
        <authorList>
            <person name="Spang A."/>
            <person name="Saw J.H."/>
            <person name="Jorgensen S.L."/>
            <person name="Zaremba-Niedzwiedzka K."/>
            <person name="Martijn J."/>
            <person name="Lind A.E."/>
            <person name="van Eijk R."/>
            <person name="Schleper C."/>
            <person name="Guy L."/>
            <person name="Ettema T.J."/>
        </authorList>
    </citation>
    <scope>NUCLEOTIDE SEQUENCE</scope>
</reference>
<gene>
    <name evidence="1" type="ORF">LCGC14_2567440</name>
</gene>
<evidence type="ECO:0000313" key="1">
    <source>
        <dbReference type="EMBL" id="KKL09282.1"/>
    </source>
</evidence>
<sequence>MAESKPWPDKHKLVRFCDMAGPVCEGIRFAYDLSRKNHHCSIPWNGYQIGQQDLACCRDPHEALEIEQLHYDEQEQGRDALEVLVGIAIQLGIEQGRRMEYERNRHSRDLAATLAQIVLEANRD</sequence>
<proteinExistence type="predicted"/>
<protein>
    <submittedName>
        <fullName evidence="1">Uncharacterized protein</fullName>
    </submittedName>
</protein>
<organism evidence="1">
    <name type="scientific">marine sediment metagenome</name>
    <dbReference type="NCBI Taxonomy" id="412755"/>
    <lineage>
        <taxon>unclassified sequences</taxon>
        <taxon>metagenomes</taxon>
        <taxon>ecological metagenomes</taxon>
    </lineage>
</organism>
<accession>A0A0F9B680</accession>
<dbReference type="AlphaFoldDB" id="A0A0F9B680"/>
<comment type="caution">
    <text evidence="1">The sequence shown here is derived from an EMBL/GenBank/DDBJ whole genome shotgun (WGS) entry which is preliminary data.</text>
</comment>